<evidence type="ECO:0000256" key="1">
    <source>
        <dbReference type="ARBA" id="ARBA00023002"/>
    </source>
</evidence>
<dbReference type="InterPro" id="IPR011576">
    <property type="entry name" value="Pyridox_Oxase_N"/>
</dbReference>
<reference evidence="4" key="1">
    <citation type="submission" date="2016-10" db="EMBL/GenBank/DDBJ databases">
        <authorList>
            <person name="Varghese N."/>
            <person name="Submissions S."/>
        </authorList>
    </citation>
    <scope>NUCLEOTIDE SEQUENCE [LARGE SCALE GENOMIC DNA]</scope>
    <source>
        <strain evidence="4">DSM 45459</strain>
    </source>
</reference>
<feature type="domain" description="Pyridoxamine 5'-phosphate oxidase N-terminal" evidence="2">
    <location>
        <begin position="8"/>
        <end position="136"/>
    </location>
</feature>
<name>A0A1H1GG56_9ACTN</name>
<protein>
    <submittedName>
        <fullName evidence="3">PPOX class probable F420-dependent enzyme, Rv0121 family</fullName>
    </submittedName>
</protein>
<evidence type="ECO:0000313" key="4">
    <source>
        <dbReference type="Proteomes" id="UP000199301"/>
    </source>
</evidence>
<dbReference type="GO" id="GO:0005829">
    <property type="term" value="C:cytosol"/>
    <property type="evidence" value="ECO:0007669"/>
    <property type="project" value="TreeGrafter"/>
</dbReference>
<dbReference type="PANTHER" id="PTHR35176:SF2">
    <property type="entry name" value="F420H(2)-DEPENDENT REDUCTASE RV1155"/>
    <property type="match status" value="1"/>
</dbReference>
<dbReference type="Gene3D" id="2.30.110.10">
    <property type="entry name" value="Electron Transport, Fmn-binding Protein, Chain A"/>
    <property type="match status" value="1"/>
</dbReference>
<keyword evidence="1" id="KW-0560">Oxidoreductase</keyword>
<dbReference type="InterPro" id="IPR052019">
    <property type="entry name" value="F420H2_bilvrd_red/Heme_oxyg"/>
</dbReference>
<organism evidence="3 4">
    <name type="scientific">Actinopolyspora saharensis</name>
    <dbReference type="NCBI Taxonomy" id="995062"/>
    <lineage>
        <taxon>Bacteria</taxon>
        <taxon>Bacillati</taxon>
        <taxon>Actinomycetota</taxon>
        <taxon>Actinomycetes</taxon>
        <taxon>Actinopolysporales</taxon>
        <taxon>Actinopolysporaceae</taxon>
        <taxon>Actinopolyspora</taxon>
    </lineage>
</organism>
<dbReference type="GO" id="GO:0070967">
    <property type="term" value="F:coenzyme F420 binding"/>
    <property type="evidence" value="ECO:0007669"/>
    <property type="project" value="TreeGrafter"/>
</dbReference>
<dbReference type="RefSeq" id="WP_092525835.1">
    <property type="nucleotide sequence ID" value="NZ_FNKO01000002.1"/>
</dbReference>
<keyword evidence="4" id="KW-1185">Reference proteome</keyword>
<dbReference type="InterPro" id="IPR019967">
    <property type="entry name" value="F420-dep_enz_PPOX_Rv0121"/>
</dbReference>
<accession>A0A1H1GG56</accession>
<evidence type="ECO:0000313" key="3">
    <source>
        <dbReference type="EMBL" id="SDR12089.1"/>
    </source>
</evidence>
<dbReference type="NCBIfam" id="TIGR03668">
    <property type="entry name" value="Rv0121_F420"/>
    <property type="match status" value="1"/>
</dbReference>
<proteinExistence type="predicted"/>
<dbReference type="PANTHER" id="PTHR35176">
    <property type="entry name" value="HEME OXYGENASE HI_0854-RELATED"/>
    <property type="match status" value="1"/>
</dbReference>
<dbReference type="GO" id="GO:0016627">
    <property type="term" value="F:oxidoreductase activity, acting on the CH-CH group of donors"/>
    <property type="evidence" value="ECO:0007669"/>
    <property type="project" value="TreeGrafter"/>
</dbReference>
<dbReference type="EMBL" id="FNKO01000002">
    <property type="protein sequence ID" value="SDR12089.1"/>
    <property type="molecule type" value="Genomic_DNA"/>
</dbReference>
<dbReference type="AlphaFoldDB" id="A0A1H1GG56"/>
<dbReference type="OrthoDB" id="9812086at2"/>
<dbReference type="Proteomes" id="UP000199301">
    <property type="component" value="Unassembled WGS sequence"/>
</dbReference>
<dbReference type="Pfam" id="PF01243">
    <property type="entry name" value="PNPOx_N"/>
    <property type="match status" value="1"/>
</dbReference>
<dbReference type="InterPro" id="IPR012349">
    <property type="entry name" value="Split_barrel_FMN-bd"/>
</dbReference>
<sequence>MRIDRQQATGLLERARVARLATVGHDAQPHLVPVTFAVARGGERIVTAVDHKPKTTTSLRRLRNIEQNPLVSVLVDHYEEDWGALWWVRADGAAEVAAAEQHPELVRALADKYEQYAEHPPRASLIVIEVRRVTGWSAGE</sequence>
<dbReference type="SUPFAM" id="SSF50475">
    <property type="entry name" value="FMN-binding split barrel"/>
    <property type="match status" value="1"/>
</dbReference>
<gene>
    <name evidence="3" type="ORF">SAMN04489718_3626</name>
</gene>
<dbReference type="STRING" id="995062.SAMN04489718_3626"/>
<evidence type="ECO:0000259" key="2">
    <source>
        <dbReference type="Pfam" id="PF01243"/>
    </source>
</evidence>